<dbReference type="PANTHER" id="PTHR47331:SF6">
    <property type="entry name" value="DOUBLECORTIN DOMAIN-CONTAINING PROTEIN"/>
    <property type="match status" value="1"/>
</dbReference>
<dbReference type="InterPro" id="IPR008042">
    <property type="entry name" value="Retrotrans_Pao"/>
</dbReference>
<dbReference type="AlphaFoldDB" id="A0A8D8CFU8"/>
<reference evidence="1" key="1">
    <citation type="submission" date="2021-05" db="EMBL/GenBank/DDBJ databases">
        <authorList>
            <person name="Alioto T."/>
            <person name="Alioto T."/>
            <person name="Gomez Garrido J."/>
        </authorList>
    </citation>
    <scope>NUCLEOTIDE SEQUENCE</scope>
</reference>
<proteinExistence type="predicted"/>
<dbReference type="Pfam" id="PF05380">
    <property type="entry name" value="Peptidase_A17"/>
    <property type="match status" value="1"/>
</dbReference>
<accession>A0A8D8CFU8</accession>
<dbReference type="PANTHER" id="PTHR47331">
    <property type="entry name" value="PHD-TYPE DOMAIN-CONTAINING PROTEIN"/>
    <property type="match status" value="1"/>
</dbReference>
<organism evidence="1">
    <name type="scientific">Culex pipiens</name>
    <name type="common">House mosquito</name>
    <dbReference type="NCBI Taxonomy" id="7175"/>
    <lineage>
        <taxon>Eukaryota</taxon>
        <taxon>Metazoa</taxon>
        <taxon>Ecdysozoa</taxon>
        <taxon>Arthropoda</taxon>
        <taxon>Hexapoda</taxon>
        <taxon>Insecta</taxon>
        <taxon>Pterygota</taxon>
        <taxon>Neoptera</taxon>
        <taxon>Endopterygota</taxon>
        <taxon>Diptera</taxon>
        <taxon>Nematocera</taxon>
        <taxon>Culicoidea</taxon>
        <taxon>Culicidae</taxon>
        <taxon>Culicinae</taxon>
        <taxon>Culicini</taxon>
        <taxon>Culex</taxon>
        <taxon>Culex</taxon>
    </lineage>
</organism>
<name>A0A8D8CFU8_CULPI</name>
<sequence>MPSNPVRLELHGFSDASSRAYGAAIYAFAVDAQGNKSFNLLCSKSKVAPIKDLTLPRKELLGAKLLAELMYRVLGIVPHTVDKVHYWCDCQVVLAWIHSTVPHHEVYVSVGDT</sequence>
<evidence type="ECO:0000313" key="1">
    <source>
        <dbReference type="EMBL" id="CAG6493133.1"/>
    </source>
</evidence>
<protein>
    <submittedName>
        <fullName evidence="1">(northern house mosquito) hypothetical protein</fullName>
    </submittedName>
</protein>
<dbReference type="EMBL" id="HBUE01122835">
    <property type="protein sequence ID" value="CAG6493133.1"/>
    <property type="molecule type" value="Transcribed_RNA"/>
</dbReference>